<dbReference type="InterPro" id="IPR013154">
    <property type="entry name" value="ADH-like_N"/>
</dbReference>
<dbReference type="GO" id="GO:0016491">
    <property type="term" value="F:oxidoreductase activity"/>
    <property type="evidence" value="ECO:0007669"/>
    <property type="project" value="InterPro"/>
</dbReference>
<dbReference type="Proteomes" id="UP000076154">
    <property type="component" value="Unassembled WGS sequence"/>
</dbReference>
<dbReference type="OrthoDB" id="9930022at2759"/>
<dbReference type="EMBL" id="LUEZ02000005">
    <property type="protein sequence ID" value="RDB30416.1"/>
    <property type="molecule type" value="Genomic_DNA"/>
</dbReference>
<dbReference type="STRING" id="39966.A0A369KHL5"/>
<dbReference type="Gene3D" id="3.40.50.720">
    <property type="entry name" value="NAD(P)-binding Rossmann-like Domain"/>
    <property type="match status" value="1"/>
</dbReference>
<dbReference type="PANTHER" id="PTHR45033:SF2">
    <property type="entry name" value="ZINC-TYPE ALCOHOL DEHYDROGENASE-LIKE PROTEIN C1773.06C"/>
    <property type="match status" value="1"/>
</dbReference>
<reference evidence="2" key="1">
    <citation type="submission" date="2018-04" db="EMBL/GenBank/DDBJ databases">
        <title>Whole genome sequencing of Hypsizygus marmoreus.</title>
        <authorList>
            <person name="Choi I.-G."/>
            <person name="Min B."/>
            <person name="Kim J.-G."/>
            <person name="Kim S."/>
            <person name="Oh Y.-L."/>
            <person name="Kong W.-S."/>
            <person name="Park H."/>
            <person name="Jeong J."/>
            <person name="Song E.-S."/>
        </authorList>
    </citation>
    <scope>NUCLEOTIDE SEQUENCE [LARGE SCALE GENOMIC DNA]</scope>
    <source>
        <strain evidence="2">51987-8</strain>
    </source>
</reference>
<proteinExistence type="predicted"/>
<dbReference type="Pfam" id="PF00107">
    <property type="entry name" value="ADH_zinc_N"/>
    <property type="match status" value="1"/>
</dbReference>
<feature type="domain" description="Enoyl reductase (ER)" evidence="1">
    <location>
        <begin position="52"/>
        <end position="379"/>
    </location>
</feature>
<dbReference type="Gene3D" id="3.90.180.10">
    <property type="entry name" value="Medium-chain alcohol dehydrogenases, catalytic domain"/>
    <property type="match status" value="1"/>
</dbReference>
<dbReference type="SMART" id="SM00829">
    <property type="entry name" value="PKS_ER"/>
    <property type="match status" value="1"/>
</dbReference>
<evidence type="ECO:0000313" key="2">
    <source>
        <dbReference type="EMBL" id="RDB30416.1"/>
    </source>
</evidence>
<dbReference type="InParanoid" id="A0A369KHL5"/>
<sequence>MIQLFRRRLGPRMSHSSYKSLEFFSANDIDHSFNTAMSIPTTASEYYLPKIGSHEDLALRTKKVEQPGASDVLVKIHAVSLQFRDLIIATGSYPVPAPPDLVPGSDMAGEIVAIGQDVKGWKVGDRVSANFATDHIYGDPTPATQRTTLGGAIHGVLTEYRTFPAHSLVAIPSHLSYEEASTLPCAALTAYNSLLGPVPVKAGDYVLVLGTGGVSIFGLQFAVASGATVIATSSSDEKLKIASKLGAKHIINYNKTPNWDEEVQKITNGVGVDHVIEIGGIGTLPKSINAIRLGGHIHIVGFVSKDTSSTNLIMNTILKAAAIRGILVGSVAQFKDMNRLLSANPETTRPYIDKVFPFEEAKQAYSYLASQAHVGKIVIKVSKD</sequence>
<dbReference type="SUPFAM" id="SSF51735">
    <property type="entry name" value="NAD(P)-binding Rossmann-fold domains"/>
    <property type="match status" value="1"/>
</dbReference>
<dbReference type="InterPro" id="IPR013149">
    <property type="entry name" value="ADH-like_C"/>
</dbReference>
<accession>A0A369KHL5</accession>
<dbReference type="AlphaFoldDB" id="A0A369KHL5"/>
<dbReference type="InterPro" id="IPR011032">
    <property type="entry name" value="GroES-like_sf"/>
</dbReference>
<name>A0A369KHL5_HYPMA</name>
<comment type="caution">
    <text evidence="2">The sequence shown here is derived from an EMBL/GenBank/DDBJ whole genome shotgun (WGS) entry which is preliminary data.</text>
</comment>
<dbReference type="InterPro" id="IPR036291">
    <property type="entry name" value="NAD(P)-bd_dom_sf"/>
</dbReference>
<dbReference type="InterPro" id="IPR020843">
    <property type="entry name" value="ER"/>
</dbReference>
<evidence type="ECO:0000313" key="3">
    <source>
        <dbReference type="Proteomes" id="UP000076154"/>
    </source>
</evidence>
<dbReference type="CDD" id="cd08276">
    <property type="entry name" value="MDR7"/>
    <property type="match status" value="1"/>
</dbReference>
<dbReference type="InterPro" id="IPR052711">
    <property type="entry name" value="Zinc_ADH-like"/>
</dbReference>
<evidence type="ECO:0000259" key="1">
    <source>
        <dbReference type="SMART" id="SM00829"/>
    </source>
</evidence>
<dbReference type="SUPFAM" id="SSF50129">
    <property type="entry name" value="GroES-like"/>
    <property type="match status" value="1"/>
</dbReference>
<protein>
    <recommendedName>
        <fullName evidence="1">Enoyl reductase (ER) domain-containing protein</fullName>
    </recommendedName>
</protein>
<dbReference type="Pfam" id="PF08240">
    <property type="entry name" value="ADH_N"/>
    <property type="match status" value="1"/>
</dbReference>
<gene>
    <name evidence="2" type="ORF">Hypma_007098</name>
</gene>
<dbReference type="PANTHER" id="PTHR45033">
    <property type="match status" value="1"/>
</dbReference>
<organism evidence="2 3">
    <name type="scientific">Hypsizygus marmoreus</name>
    <name type="common">White beech mushroom</name>
    <name type="synonym">Agaricus marmoreus</name>
    <dbReference type="NCBI Taxonomy" id="39966"/>
    <lineage>
        <taxon>Eukaryota</taxon>
        <taxon>Fungi</taxon>
        <taxon>Dikarya</taxon>
        <taxon>Basidiomycota</taxon>
        <taxon>Agaricomycotina</taxon>
        <taxon>Agaricomycetes</taxon>
        <taxon>Agaricomycetidae</taxon>
        <taxon>Agaricales</taxon>
        <taxon>Tricholomatineae</taxon>
        <taxon>Lyophyllaceae</taxon>
        <taxon>Hypsizygus</taxon>
    </lineage>
</organism>
<keyword evidence="3" id="KW-1185">Reference proteome</keyword>